<dbReference type="Proteomes" id="UP001166286">
    <property type="component" value="Unassembled WGS sequence"/>
</dbReference>
<keyword evidence="3" id="KW-0479">Metal-binding</keyword>
<dbReference type="PANTHER" id="PTHR15910:SF1">
    <property type="entry name" value="ARCHAEMETZINCIN-2"/>
    <property type="match status" value="1"/>
</dbReference>
<evidence type="ECO:0000256" key="7">
    <source>
        <dbReference type="SAM" id="MobiDB-lite"/>
    </source>
</evidence>
<dbReference type="SUPFAM" id="SSF55486">
    <property type="entry name" value="Metalloproteases ('zincins'), catalytic domain"/>
    <property type="match status" value="1"/>
</dbReference>
<comment type="cofactor">
    <cofactor evidence="1">
        <name>Zn(2+)</name>
        <dbReference type="ChEBI" id="CHEBI:29105"/>
    </cofactor>
</comment>
<evidence type="ECO:0000256" key="3">
    <source>
        <dbReference type="ARBA" id="ARBA00022723"/>
    </source>
</evidence>
<sequence length="456" mass="50302">MASRTFSQGANSCQHQDLCFEPSLHAEEAGYRRPTAQQRAAAAGKAKNGATDMSDSTFPAPLLLPGDDLYTDPRHPPQSLRSWVREKDRNEVTNTRNVIYIAGQPRTAAEVGFVCDWENPIIDRFDDSVNAATPPSHKDVADYLRAFYHGMQLKSLPAKTFLFTSWEDERPKSKRKAESANPGLIGLATSIEKVGIRTRPGPDKIFHQLNLNDLLDAAISVLPDDAYALIMIVNHDIYEDEDDDFCCGRAYGGSRVAVVSTARYNPVLDEEHNVDREHSWPASHCKANMRECCAGDSGPMRSAGNKTRKPNSAGEIDDNLSPPSPLRAAVSKSQDLISSSAVQQVEPTWLSNLWLSRVCQTASHELGHCFGIDHCVYYACVMQGTASLAEDVRQPPYLCPVDLAKLLRATGAKEKERYEAILGFCKEWRETPMFAALGAWVGHRIGDLGAPSKIKD</sequence>
<keyword evidence="6" id="KW-0482">Metalloprotease</keyword>
<keyword evidence="2" id="KW-0645">Protease</keyword>
<organism evidence="8 9">
    <name type="scientific">Cladonia borealis</name>
    <dbReference type="NCBI Taxonomy" id="184061"/>
    <lineage>
        <taxon>Eukaryota</taxon>
        <taxon>Fungi</taxon>
        <taxon>Dikarya</taxon>
        <taxon>Ascomycota</taxon>
        <taxon>Pezizomycotina</taxon>
        <taxon>Lecanoromycetes</taxon>
        <taxon>OSLEUM clade</taxon>
        <taxon>Lecanoromycetidae</taxon>
        <taxon>Lecanorales</taxon>
        <taxon>Lecanorineae</taxon>
        <taxon>Cladoniaceae</taxon>
        <taxon>Cladonia</taxon>
    </lineage>
</organism>
<dbReference type="GO" id="GO:0046872">
    <property type="term" value="F:metal ion binding"/>
    <property type="evidence" value="ECO:0007669"/>
    <property type="project" value="UniProtKB-KW"/>
</dbReference>
<reference evidence="8" key="1">
    <citation type="submission" date="2023-03" db="EMBL/GenBank/DDBJ databases">
        <title>Complete genome of Cladonia borealis.</title>
        <authorList>
            <person name="Park H."/>
        </authorList>
    </citation>
    <scope>NUCLEOTIDE SEQUENCE</scope>
    <source>
        <strain evidence="8">ANT050790</strain>
    </source>
</reference>
<dbReference type="AlphaFoldDB" id="A0AA39RAI8"/>
<evidence type="ECO:0000313" key="9">
    <source>
        <dbReference type="Proteomes" id="UP001166286"/>
    </source>
</evidence>
<accession>A0AA39RAI8</accession>
<evidence type="ECO:0000256" key="5">
    <source>
        <dbReference type="ARBA" id="ARBA00022833"/>
    </source>
</evidence>
<name>A0AA39RAI8_9LECA</name>
<dbReference type="Pfam" id="PF07998">
    <property type="entry name" value="Peptidase_M54"/>
    <property type="match status" value="1"/>
</dbReference>
<dbReference type="PANTHER" id="PTHR15910">
    <property type="entry name" value="ARCHAEMETZINCIN"/>
    <property type="match status" value="1"/>
</dbReference>
<gene>
    <name evidence="8" type="ORF">JMJ35_001254</name>
</gene>
<comment type="caution">
    <text evidence="8">The sequence shown here is derived from an EMBL/GenBank/DDBJ whole genome shotgun (WGS) entry which is preliminary data.</text>
</comment>
<protein>
    <submittedName>
        <fullName evidence="8">Uncharacterized protein</fullName>
    </submittedName>
</protein>
<keyword evidence="5" id="KW-0862">Zinc</keyword>
<evidence type="ECO:0000313" key="8">
    <source>
        <dbReference type="EMBL" id="KAK0516651.1"/>
    </source>
</evidence>
<dbReference type="GO" id="GO:0006508">
    <property type="term" value="P:proteolysis"/>
    <property type="evidence" value="ECO:0007669"/>
    <property type="project" value="UniProtKB-KW"/>
</dbReference>
<feature type="compositionally biased region" description="Low complexity" evidence="7">
    <location>
        <begin position="36"/>
        <end position="50"/>
    </location>
</feature>
<feature type="region of interest" description="Disordered" evidence="7">
    <location>
        <begin position="31"/>
        <end position="58"/>
    </location>
</feature>
<dbReference type="CDD" id="cd11375">
    <property type="entry name" value="Peptidase_M54"/>
    <property type="match status" value="1"/>
</dbReference>
<dbReference type="InterPro" id="IPR024079">
    <property type="entry name" value="MetalloPept_cat_dom_sf"/>
</dbReference>
<dbReference type="GO" id="GO:0008237">
    <property type="term" value="F:metallopeptidase activity"/>
    <property type="evidence" value="ECO:0007669"/>
    <property type="project" value="UniProtKB-KW"/>
</dbReference>
<dbReference type="InterPro" id="IPR012962">
    <property type="entry name" value="Pept_M54_archaemetzincn"/>
</dbReference>
<evidence type="ECO:0000256" key="1">
    <source>
        <dbReference type="ARBA" id="ARBA00001947"/>
    </source>
</evidence>
<evidence type="ECO:0000256" key="2">
    <source>
        <dbReference type="ARBA" id="ARBA00022670"/>
    </source>
</evidence>
<feature type="region of interest" description="Disordered" evidence="7">
    <location>
        <begin position="296"/>
        <end position="327"/>
    </location>
</feature>
<evidence type="ECO:0000256" key="6">
    <source>
        <dbReference type="ARBA" id="ARBA00023049"/>
    </source>
</evidence>
<dbReference type="Gene3D" id="3.40.390.10">
    <property type="entry name" value="Collagenase (Catalytic Domain)"/>
    <property type="match status" value="1"/>
</dbReference>
<keyword evidence="4" id="KW-0378">Hydrolase</keyword>
<keyword evidence="9" id="KW-1185">Reference proteome</keyword>
<evidence type="ECO:0000256" key="4">
    <source>
        <dbReference type="ARBA" id="ARBA00022801"/>
    </source>
</evidence>
<dbReference type="EMBL" id="JAFEKC020000002">
    <property type="protein sequence ID" value="KAK0516651.1"/>
    <property type="molecule type" value="Genomic_DNA"/>
</dbReference>
<proteinExistence type="predicted"/>